<keyword evidence="4" id="KW-1185">Reference proteome</keyword>
<feature type="region of interest" description="Disordered" evidence="1">
    <location>
        <begin position="917"/>
        <end position="947"/>
    </location>
</feature>
<protein>
    <submittedName>
        <fullName evidence="3">Relaxase/mobilization nuclease domain-containing protein</fullName>
    </submittedName>
</protein>
<evidence type="ECO:0000256" key="1">
    <source>
        <dbReference type="SAM" id="MobiDB-lite"/>
    </source>
</evidence>
<dbReference type="InterPro" id="IPR005094">
    <property type="entry name" value="Endonuclease_MobA/VirD2"/>
</dbReference>
<feature type="region of interest" description="Disordered" evidence="1">
    <location>
        <begin position="735"/>
        <end position="756"/>
    </location>
</feature>
<feature type="region of interest" description="Disordered" evidence="1">
    <location>
        <begin position="339"/>
        <end position="365"/>
    </location>
</feature>
<reference evidence="3 4" key="1">
    <citation type="submission" date="2019-08" db="EMBL/GenBank/DDBJ databases">
        <title>Actinomadura sp. nov. CYP1-5 isolated from mountain soil.</title>
        <authorList>
            <person name="Songsumanus A."/>
            <person name="Kuncharoen N."/>
            <person name="Kudo T."/>
            <person name="Yuki M."/>
            <person name="Igarashi Y."/>
            <person name="Tanasupawat S."/>
        </authorList>
    </citation>
    <scope>NUCLEOTIDE SEQUENCE [LARGE SCALE GENOMIC DNA]</scope>
    <source>
        <strain evidence="3 4">GKU157</strain>
    </source>
</reference>
<feature type="compositionally biased region" description="Basic residues" evidence="1">
    <location>
        <begin position="1"/>
        <end position="15"/>
    </location>
</feature>
<dbReference type="Pfam" id="PF03432">
    <property type="entry name" value="Relaxase"/>
    <property type="match status" value="1"/>
</dbReference>
<gene>
    <name evidence="3" type="ORF">FXF65_33670</name>
</gene>
<feature type="compositionally biased region" description="Low complexity" evidence="1">
    <location>
        <begin position="352"/>
        <end position="363"/>
    </location>
</feature>
<name>A0A5D0TWB9_9ACTN</name>
<proteinExistence type="predicted"/>
<feature type="compositionally biased region" description="Basic and acidic residues" evidence="1">
    <location>
        <begin position="736"/>
        <end position="747"/>
    </location>
</feature>
<feature type="region of interest" description="Disordered" evidence="1">
    <location>
        <begin position="623"/>
        <end position="653"/>
    </location>
</feature>
<feature type="compositionally biased region" description="Basic and acidic residues" evidence="1">
    <location>
        <begin position="930"/>
        <end position="947"/>
    </location>
</feature>
<dbReference type="AlphaFoldDB" id="A0A5D0TWB9"/>
<dbReference type="Proteomes" id="UP000322634">
    <property type="component" value="Unassembled WGS sequence"/>
</dbReference>
<feature type="region of interest" description="Disordered" evidence="1">
    <location>
        <begin position="1"/>
        <end position="24"/>
    </location>
</feature>
<sequence length="947" mass="102187">MVAKVIGKKKTKKKAGTAGVGAEHGRSTTRDVLSYLYGPGRAQEHHDPHLIASWDGLVDDPAAATSPEEAQVRLSELAAELDRLTVIHPRRGRDLWHCAVRTAPTDRLLTDQEWNQTAREMVHAAGIAPKGDPGGCRWVAVRHADDHIHIVATLRRMDGKMPDRGNDYLRLRQTCRNLEERYGLAVTPPVDWTASRRATRAELGKAQRLGRDAVAGNLATGPLMHRLPVDGSAHASEKKTTAQTAGWARAVSARDTLRRRVRSAAAAAADEPAFIRALADAGVRVRTHDLPTSGGERVPAGYEVHLPGDLTADRDPIWYAGSTLDPDLSLPRVRERWQGVVPPPRNTDADADAASAPAPSPSDTRARAWNAAVSPLAQAARAFDTGSGTAGDDPASALPHTATDANRAANSQAVGDLLTIAADQAPGQIRDQLTAAAHAFERGARVPIQRTHNEVSSSLRRATQAIRAAGQAMSRRQETTAITAVIVAAAGALQAALAWHRQRHLTAQATSTERALTHLQLAAWQLDPVHHFPDRDAAQRPDLRRAVHATLGGLIDPAQITSHPVYPILATVLRRAEHTGYGPAQVLHAAADNAEIGTALHVPGLPLADLLAFHIQQRLNVPAPAVDGPRTTSGAPGGPAHNEPADGGQEEHPARKRYADLIHQAAREWFGDMHVNLRTPELAAALYAAEQAGLDPQILLHEAKITPPRLHPQNRLVPGADRALSKELADQINQRVTDHQHAKHPDRPPAPSHPIPKKWAQLRSLLINALRDHGLAATADQLYSPELADLLQRAHTNGIDITAPVQASANAVGPVDSAGSLSHPIHRQLSDAPHRPDTPYLAILRDHLPQHPGIASPDQIAATPAWKTVLAKLRKAHSAGHQPEQLLQRAVSNNRVFKNPDSIARVIAWRIDHFTDGRSLGQSKGRGPRRGSDRFPYRQPSDRGRTP</sequence>
<feature type="domain" description="MobA/VirD2-like nuclease" evidence="2">
    <location>
        <begin position="74"/>
        <end position="184"/>
    </location>
</feature>
<dbReference type="OrthoDB" id="4382201at2"/>
<dbReference type="RefSeq" id="WP_148354091.1">
    <property type="nucleotide sequence ID" value="NZ_VSFF01000013.1"/>
</dbReference>
<organism evidence="3 4">
    <name type="scientific">Actinomadura syzygii</name>
    <dbReference type="NCBI Taxonomy" id="1427538"/>
    <lineage>
        <taxon>Bacteria</taxon>
        <taxon>Bacillati</taxon>
        <taxon>Actinomycetota</taxon>
        <taxon>Actinomycetes</taxon>
        <taxon>Streptosporangiales</taxon>
        <taxon>Thermomonosporaceae</taxon>
        <taxon>Actinomadura</taxon>
    </lineage>
</organism>
<dbReference type="EMBL" id="VSFF01000013">
    <property type="protein sequence ID" value="TYC10044.1"/>
    <property type="molecule type" value="Genomic_DNA"/>
</dbReference>
<evidence type="ECO:0000313" key="3">
    <source>
        <dbReference type="EMBL" id="TYC10044.1"/>
    </source>
</evidence>
<evidence type="ECO:0000259" key="2">
    <source>
        <dbReference type="Pfam" id="PF03432"/>
    </source>
</evidence>
<evidence type="ECO:0000313" key="4">
    <source>
        <dbReference type="Proteomes" id="UP000322634"/>
    </source>
</evidence>
<comment type="caution">
    <text evidence="3">The sequence shown here is derived from an EMBL/GenBank/DDBJ whole genome shotgun (WGS) entry which is preliminary data.</text>
</comment>
<accession>A0A5D0TWB9</accession>